<dbReference type="Gene3D" id="1.10.287.110">
    <property type="entry name" value="DnaJ domain"/>
    <property type="match status" value="1"/>
</dbReference>
<dbReference type="Pfam" id="PF00226">
    <property type="entry name" value="DnaJ"/>
    <property type="match status" value="1"/>
</dbReference>
<dbReference type="SUPFAM" id="SSF46565">
    <property type="entry name" value="Chaperone J-domain"/>
    <property type="match status" value="1"/>
</dbReference>
<accession>G0TZ89</accession>
<keyword evidence="1" id="KW-0472">Membrane</keyword>
<name>G0TZ89_TRYVY</name>
<evidence type="ECO:0000256" key="1">
    <source>
        <dbReference type="SAM" id="Phobius"/>
    </source>
</evidence>
<keyword evidence="1" id="KW-1133">Transmembrane helix</keyword>
<keyword evidence="1" id="KW-0812">Transmembrane</keyword>
<dbReference type="VEuPathDB" id="TriTrypDB:TvY486_0706100"/>
<feature type="transmembrane region" description="Helical" evidence="1">
    <location>
        <begin position="241"/>
        <end position="263"/>
    </location>
</feature>
<feature type="transmembrane region" description="Helical" evidence="1">
    <location>
        <begin position="12"/>
        <end position="32"/>
    </location>
</feature>
<dbReference type="InterPro" id="IPR036869">
    <property type="entry name" value="J_dom_sf"/>
</dbReference>
<dbReference type="PROSITE" id="PS50076">
    <property type="entry name" value="DNAJ_2"/>
    <property type="match status" value="1"/>
</dbReference>
<dbReference type="InterPro" id="IPR001623">
    <property type="entry name" value="DnaJ_domain"/>
</dbReference>
<dbReference type="CDD" id="cd06257">
    <property type="entry name" value="DnaJ"/>
    <property type="match status" value="1"/>
</dbReference>
<reference evidence="3" key="1">
    <citation type="journal article" date="2012" name="Proc. Natl. Acad. Sci. U.S.A.">
        <title>Antigenic diversity is generated by distinct evolutionary mechanisms in African trypanosome species.</title>
        <authorList>
            <person name="Jackson A.P."/>
            <person name="Berry A."/>
            <person name="Aslett M."/>
            <person name="Allison H.C."/>
            <person name="Burton P."/>
            <person name="Vavrova-Anderson J."/>
            <person name="Brown R."/>
            <person name="Browne H."/>
            <person name="Corton N."/>
            <person name="Hauser H."/>
            <person name="Gamble J."/>
            <person name="Gilderthorp R."/>
            <person name="Marcello L."/>
            <person name="McQuillan J."/>
            <person name="Otto T.D."/>
            <person name="Quail M.A."/>
            <person name="Sanders M.J."/>
            <person name="van Tonder A."/>
            <person name="Ginger M.L."/>
            <person name="Field M.C."/>
            <person name="Barry J.D."/>
            <person name="Hertz-Fowler C."/>
            <person name="Berriman M."/>
        </authorList>
    </citation>
    <scope>NUCLEOTIDE SEQUENCE</scope>
    <source>
        <strain evidence="3">Y486</strain>
    </source>
</reference>
<proteinExistence type="predicted"/>
<organism evidence="3">
    <name type="scientific">Trypanosoma vivax (strain Y486)</name>
    <dbReference type="NCBI Taxonomy" id="1055687"/>
    <lineage>
        <taxon>Eukaryota</taxon>
        <taxon>Discoba</taxon>
        <taxon>Euglenozoa</taxon>
        <taxon>Kinetoplastea</taxon>
        <taxon>Metakinetoplastina</taxon>
        <taxon>Trypanosomatida</taxon>
        <taxon>Trypanosomatidae</taxon>
        <taxon>Trypanosoma</taxon>
        <taxon>Duttonella</taxon>
    </lineage>
</organism>
<evidence type="ECO:0000259" key="2">
    <source>
        <dbReference type="PROSITE" id="PS50076"/>
    </source>
</evidence>
<protein>
    <submittedName>
        <fullName evidence="3">Putative chaperone protein DNAj</fullName>
    </submittedName>
</protein>
<dbReference type="EMBL" id="HE573023">
    <property type="protein sequence ID" value="CCC49292.1"/>
    <property type="molecule type" value="Genomic_DNA"/>
</dbReference>
<gene>
    <name evidence="3" type="ORF">TVY486_0706100</name>
</gene>
<evidence type="ECO:0000313" key="3">
    <source>
        <dbReference type="EMBL" id="CCC49292.1"/>
    </source>
</evidence>
<feature type="domain" description="J" evidence="2">
    <location>
        <begin position="156"/>
        <end position="220"/>
    </location>
</feature>
<sequence length="333" mass="37877">MPGTSTAFKEPHFSLSSHFHTLFFFSIILICFPRMWCTYRHHNALKCAQSKALAFILMWKRYPRKQTSHPSNNGAGNLLSVGTVVGSGSARNTSRSLTTGDGYSYRPGRIARLLRRFFVFLVPRSVHKRLVASMKSGMERVRELEQQQQWLSKHGSPLQVLGLPEHAELKEVRTRYRDMVLETHPDTALVSSVQRQQHYETIQAAYQMATTPSSLWHQNGSAPALYRHLVGGSAVRMRSTALFAAFSYIVMILLVLCFSLVFVKQGLELALRALDPTFYAFMLAQEDKEQLDRLAGEPVSTDPKRLAPTVMKRLLFPGRFLHFSEPEHTHTKQ</sequence>
<dbReference type="AlphaFoldDB" id="G0TZ89"/>